<accession>A0A2S6CRN6</accession>
<gene>
    <name evidence="1" type="ORF">CUN59_15875</name>
</gene>
<dbReference type="OrthoDB" id="7593450at2"/>
<dbReference type="InterPro" id="IPR011990">
    <property type="entry name" value="TPR-like_helical_dom_sf"/>
</dbReference>
<dbReference type="Pfam" id="PF06041">
    <property type="entry name" value="DUF924"/>
    <property type="match status" value="1"/>
</dbReference>
<organism evidence="1 2">
    <name type="scientific">Cuspidothrix issatschenkoi CHARLIE-1</name>
    <dbReference type="NCBI Taxonomy" id="2052836"/>
    <lineage>
        <taxon>Bacteria</taxon>
        <taxon>Bacillati</taxon>
        <taxon>Cyanobacteriota</taxon>
        <taxon>Cyanophyceae</taxon>
        <taxon>Nostocales</taxon>
        <taxon>Aphanizomenonaceae</taxon>
        <taxon>Cuspidothrix</taxon>
    </lineage>
</organism>
<comment type="caution">
    <text evidence="1">The sequence shown here is derived from an EMBL/GenBank/DDBJ whole genome shotgun (WGS) entry which is preliminary data.</text>
</comment>
<reference evidence="1 2" key="1">
    <citation type="submission" date="2018-02" db="EMBL/GenBank/DDBJ databases">
        <title>Discovery of a pederin family compound in a non-symbiotic bloom-forming cyanobacterium.</title>
        <authorList>
            <person name="Kust A."/>
            <person name="Mares J."/>
            <person name="Jokela J."/>
            <person name="Urajova P."/>
            <person name="Hajek J."/>
            <person name="Saurav K."/>
            <person name="Voracova K."/>
            <person name="Fewer D.P."/>
            <person name="Haapaniemi E."/>
            <person name="Permi P."/>
            <person name="Rehakova K."/>
            <person name="Sivonen K."/>
            <person name="Hrouzek P."/>
        </authorList>
    </citation>
    <scope>NUCLEOTIDE SEQUENCE [LARGE SCALE GENOMIC DNA]</scope>
    <source>
        <strain evidence="1 2">CHARLIE-1</strain>
    </source>
</reference>
<proteinExistence type="predicted"/>
<dbReference type="InterPro" id="IPR010323">
    <property type="entry name" value="DUF924"/>
</dbReference>
<dbReference type="RefSeq" id="WP_104388755.1">
    <property type="nucleotide sequence ID" value="NZ_PGEM01000124.1"/>
</dbReference>
<name>A0A2S6CRN6_9CYAN</name>
<evidence type="ECO:0000313" key="1">
    <source>
        <dbReference type="EMBL" id="PPJ62369.1"/>
    </source>
</evidence>
<dbReference type="Gene3D" id="1.25.40.10">
    <property type="entry name" value="Tetratricopeptide repeat domain"/>
    <property type="match status" value="1"/>
</dbReference>
<protein>
    <submittedName>
        <fullName evidence="1">DUF924 domain-containing protein</fullName>
    </submittedName>
</protein>
<dbReference type="Proteomes" id="UP000239589">
    <property type="component" value="Unassembled WGS sequence"/>
</dbReference>
<dbReference type="EMBL" id="PGEM01000124">
    <property type="protein sequence ID" value="PPJ62369.1"/>
    <property type="molecule type" value="Genomic_DNA"/>
</dbReference>
<evidence type="ECO:0000313" key="2">
    <source>
        <dbReference type="Proteomes" id="UP000239589"/>
    </source>
</evidence>
<dbReference type="SUPFAM" id="SSF48452">
    <property type="entry name" value="TPR-like"/>
    <property type="match status" value="1"/>
</dbReference>
<dbReference type="AlphaFoldDB" id="A0A2S6CRN6"/>
<keyword evidence="2" id="KW-1185">Reference proteome</keyword>
<sequence length="191" mass="22273">MSQATTILDFWFGSPNDPNYGKQQPFWFDKQPDFDAKVCDLFLKDYQKAVAGYLHDWMNSPKTCLALILLLDQFPRNMFRNTPQAFATDWEALSLAQHATNKGYDRGLLAVQRWFIYLPFEHSENIDHQRKCIKLFQSLSHDPYSAKAIESAFKHKEIITRFGRFPHRNAILGRISTPDEEEFLEETGSSF</sequence>
<dbReference type="Gene3D" id="1.20.58.320">
    <property type="entry name" value="TPR-like"/>
    <property type="match status" value="1"/>
</dbReference>